<dbReference type="EMBL" id="AZHD01000009">
    <property type="protein sequence ID" value="OAA60418.1"/>
    <property type="molecule type" value="Genomic_DNA"/>
</dbReference>
<dbReference type="Proteomes" id="UP000076874">
    <property type="component" value="Unassembled WGS sequence"/>
</dbReference>
<feature type="compositionally biased region" description="Basic and acidic residues" evidence="1">
    <location>
        <begin position="373"/>
        <end position="388"/>
    </location>
</feature>
<name>A0A167TBE4_9HYPO</name>
<keyword evidence="3" id="KW-1185">Reference proteome</keyword>
<reference evidence="2 3" key="1">
    <citation type="journal article" date="2016" name="Genome Biol. Evol.">
        <title>Divergent and convergent evolution of fungal pathogenicity.</title>
        <authorList>
            <person name="Shang Y."/>
            <person name="Xiao G."/>
            <person name="Zheng P."/>
            <person name="Cen K."/>
            <person name="Zhan S."/>
            <person name="Wang C."/>
        </authorList>
    </citation>
    <scope>NUCLEOTIDE SEQUENCE [LARGE SCALE GENOMIC DNA]</scope>
    <source>
        <strain evidence="2 3">RCEF 264</strain>
    </source>
</reference>
<evidence type="ECO:0000313" key="3">
    <source>
        <dbReference type="Proteomes" id="UP000076874"/>
    </source>
</evidence>
<organism evidence="2 3">
    <name type="scientific">Niveomyces insectorum RCEF 264</name>
    <dbReference type="NCBI Taxonomy" id="1081102"/>
    <lineage>
        <taxon>Eukaryota</taxon>
        <taxon>Fungi</taxon>
        <taxon>Dikarya</taxon>
        <taxon>Ascomycota</taxon>
        <taxon>Pezizomycotina</taxon>
        <taxon>Sordariomycetes</taxon>
        <taxon>Hypocreomycetidae</taxon>
        <taxon>Hypocreales</taxon>
        <taxon>Cordycipitaceae</taxon>
        <taxon>Niveomyces</taxon>
    </lineage>
</organism>
<proteinExistence type="predicted"/>
<sequence>MAANGLLQIPFDAFRILDLGRTISLQVYQTLKSDNSDPLGVVAAVQSMSLLRLKDEAVEAFNDRMRRNTVRARLADTGVELVTGKSTTTAEMARTQSGETTLVVLSFLLAVYRQKYVRDVVLCLMDHTPQSHLPVKPGGRQVTGVLDAVNSQTACVAWTEELTKAREDVVEYPRLPRSSRPDQDPDPVWVQAQDQDQRQDQDQDLDGMPTQTMAAFYHALCTVSRSPTTYHCTLTTTCSLVIPYTLAHCLCGLRVCVVVDGETVHGDTAAGKWQVLLKRTTVGSDGGGAPSPSAVVELGRVVGGLQDIFSVELEASHDAERLEVRGIGQRCTLQQGLGLRVSEELAATAIAVAISALAKWKRTPPSLFPPPRTRPDAHTGVQHSDHFRPQQPATTTAASPRAGRSGTDEHSDVHDGVPVETCLRFEHVLLWWGITNEGPRGLWRRAEDELARQPDNATWTELRFGDATEENIARFESARDDAERRRLSRSGMARSRDEFRRLLCELTAQLVLIAFAESPSMLDGRVRVRGEAAATPVGCAMDGTTTPRPLATSDVLASWYEWVGGSALPPSDREAWKPYRPAWGTHRPEWETDPPEWETELQSVDGYMIYKAALLDIDRHPRCIEAVAVVPGHVQFEEQRWDRIQGSILRSRPPPPAYHEVLTGPATRVQQVDRVGRASSTYYVRGDLDDTILYLTVTLHLGHVNIETSASGIIESKWCLWPGDRASLLCRHEHRHPAQLAEGESVFAQSAGDAKALAATGQDHPSQTLLRLYRSHGNPLGQIGCLLCEDNPSRGIIRGDACLGCCLKAAFQQGLDFVID</sequence>
<evidence type="ECO:0000256" key="1">
    <source>
        <dbReference type="SAM" id="MobiDB-lite"/>
    </source>
</evidence>
<evidence type="ECO:0000313" key="2">
    <source>
        <dbReference type="EMBL" id="OAA60418.1"/>
    </source>
</evidence>
<gene>
    <name evidence="2" type="ORF">SPI_05542</name>
</gene>
<accession>A0A167TBE4</accession>
<protein>
    <submittedName>
        <fullName evidence="2">Uncharacterized protein</fullName>
    </submittedName>
</protein>
<comment type="caution">
    <text evidence="2">The sequence shown here is derived from an EMBL/GenBank/DDBJ whole genome shotgun (WGS) entry which is preliminary data.</text>
</comment>
<feature type="region of interest" description="Disordered" evidence="1">
    <location>
        <begin position="363"/>
        <end position="414"/>
    </location>
</feature>
<dbReference type="AlphaFoldDB" id="A0A167TBE4"/>
<feature type="region of interest" description="Disordered" evidence="1">
    <location>
        <begin position="170"/>
        <end position="207"/>
    </location>
</feature>
<dbReference type="OrthoDB" id="5319761at2759"/>